<keyword evidence="2 12" id="KW-1003">Cell membrane</keyword>
<gene>
    <name evidence="14" type="primary">asd</name>
    <name evidence="12" type="synonym">psd</name>
    <name evidence="14" type="ORF">ACFPXP_20310</name>
</gene>
<keyword evidence="9 12" id="KW-0456">Lyase</keyword>
<comment type="caution">
    <text evidence="14">The sequence shown here is derived from an EMBL/GenBank/DDBJ whole genome shotgun (WGS) entry which is preliminary data.</text>
</comment>
<comment type="similarity">
    <text evidence="12">Belongs to the phosphatidylserine decarboxylase family. PSD-B subfamily. Prokaryotic type I sub-subfamily.</text>
</comment>
<dbReference type="EC" id="4.1.1.65" evidence="12"/>
<evidence type="ECO:0000256" key="1">
    <source>
        <dbReference type="ARBA" id="ARBA00005189"/>
    </source>
</evidence>
<feature type="chain" id="PRO_5044942631" description="Phosphatidylserine decarboxylase beta chain" evidence="12">
    <location>
        <begin position="1"/>
        <end position="225"/>
    </location>
</feature>
<dbReference type="InterPro" id="IPR033178">
    <property type="entry name" value="PSD_type1_pro"/>
</dbReference>
<feature type="site" description="Cleavage (non-hydrolytic); by autocatalysis" evidence="12">
    <location>
        <begin position="225"/>
        <end position="226"/>
    </location>
</feature>
<dbReference type="GO" id="GO:0004609">
    <property type="term" value="F:phosphatidylserine decarboxylase activity"/>
    <property type="evidence" value="ECO:0007669"/>
    <property type="project" value="UniProtKB-EC"/>
</dbReference>
<keyword evidence="15" id="KW-1185">Reference proteome</keyword>
<dbReference type="Pfam" id="PF02666">
    <property type="entry name" value="PS_Dcarbxylase"/>
    <property type="match status" value="1"/>
</dbReference>
<dbReference type="PANTHER" id="PTHR10067:SF6">
    <property type="entry name" value="PHOSPHATIDYLSERINE DECARBOXYLASE PROENZYME, MITOCHONDRIAL"/>
    <property type="match status" value="1"/>
</dbReference>
<evidence type="ECO:0000256" key="12">
    <source>
        <dbReference type="HAMAP-Rule" id="MF_00662"/>
    </source>
</evidence>
<feature type="compositionally biased region" description="Basic and acidic residues" evidence="13">
    <location>
        <begin position="272"/>
        <end position="281"/>
    </location>
</feature>
<dbReference type="Proteomes" id="UP001596250">
    <property type="component" value="Unassembled WGS sequence"/>
</dbReference>
<protein>
    <recommendedName>
        <fullName evidence="12">Phosphatidylserine decarboxylase proenzyme</fullName>
        <ecNumber evidence="12">4.1.1.65</ecNumber>
    </recommendedName>
    <component>
        <recommendedName>
            <fullName evidence="12">Phosphatidylserine decarboxylase alpha chain</fullName>
        </recommendedName>
    </component>
    <component>
        <recommendedName>
            <fullName evidence="12">Phosphatidylserine decarboxylase beta chain</fullName>
        </recommendedName>
    </component>
</protein>
<evidence type="ECO:0000313" key="14">
    <source>
        <dbReference type="EMBL" id="MFC5988754.1"/>
    </source>
</evidence>
<accession>A0ABW1IVE2</accession>
<dbReference type="HAMAP" id="MF_00662">
    <property type="entry name" value="PS_decarb_PSD_B_type1"/>
    <property type="match status" value="1"/>
</dbReference>
<keyword evidence="8 12" id="KW-0594">Phospholipid biosynthesis</keyword>
<comment type="pathway">
    <text evidence="12">Phospholipid metabolism; phosphatidylethanolamine biosynthesis; phosphatidylethanolamine from CDP-diacylglycerol: step 2/2.</text>
</comment>
<keyword evidence="5 12" id="KW-0443">Lipid metabolism</keyword>
<keyword evidence="10 12" id="KW-1208">Phospholipid metabolism</keyword>
<comment type="subunit">
    <text evidence="12">Heterodimer of a large membrane-associated beta subunit and a small pyruvoyl-containing alpha subunit.</text>
</comment>
<proteinExistence type="inferred from homology"/>
<feature type="active site" description="Charge relay system; for autoendoproteolytic cleavage activity" evidence="12">
    <location>
        <position position="141"/>
    </location>
</feature>
<dbReference type="EMBL" id="JBHSQV010000184">
    <property type="protein sequence ID" value="MFC5988754.1"/>
    <property type="molecule type" value="Genomic_DNA"/>
</dbReference>
<evidence type="ECO:0000256" key="4">
    <source>
        <dbReference type="ARBA" id="ARBA00022793"/>
    </source>
</evidence>
<evidence type="ECO:0000256" key="7">
    <source>
        <dbReference type="ARBA" id="ARBA00023145"/>
    </source>
</evidence>
<keyword evidence="4 12" id="KW-0210">Decarboxylase</keyword>
<evidence type="ECO:0000256" key="2">
    <source>
        <dbReference type="ARBA" id="ARBA00022475"/>
    </source>
</evidence>
<dbReference type="PANTHER" id="PTHR10067">
    <property type="entry name" value="PHOSPHATIDYLSERINE DECARBOXYLASE"/>
    <property type="match status" value="1"/>
</dbReference>
<evidence type="ECO:0000313" key="15">
    <source>
        <dbReference type="Proteomes" id="UP001596250"/>
    </source>
</evidence>
<comment type="PTM">
    <text evidence="12">Is synthesized initially as an inactive proenzyme. Formation of the active enzyme involves a self-maturation process in which the active site pyruvoyl group is generated from an internal serine residue via an autocatalytic post-translational modification. Two non-identical subunits are generated from the proenzyme in this reaction, and the pyruvate is formed at the N-terminus of the alpha chain, which is derived from the carboxyl end of the proenzyme. The autoendoproteolytic cleavage occurs by a canonical serine protease mechanism, in which the side chain hydroxyl group of the serine supplies its oxygen atom to form the C-terminus of the beta chain, while the remainder of the serine residue undergoes an oxidative deamination to produce ammonia and the pyruvoyl prosthetic group on the alpha chain. During this reaction, the Ser that is part of the protease active site of the proenzyme becomes the pyruvoyl prosthetic group, which constitutes an essential element of the active site of the mature decarboxylase.</text>
</comment>
<feature type="active site" description="Charge relay system; for autoendoproteolytic cleavage activity" evidence="12">
    <location>
        <position position="226"/>
    </location>
</feature>
<evidence type="ECO:0000256" key="3">
    <source>
        <dbReference type="ARBA" id="ARBA00022516"/>
    </source>
</evidence>
<evidence type="ECO:0000256" key="10">
    <source>
        <dbReference type="ARBA" id="ARBA00023264"/>
    </source>
</evidence>
<comment type="catalytic activity">
    <reaction evidence="12">
        <text>a 1,2-diacyl-sn-glycero-3-phospho-L-serine + H(+) = a 1,2-diacyl-sn-glycero-3-phosphoethanolamine + CO2</text>
        <dbReference type="Rhea" id="RHEA:20828"/>
        <dbReference type="ChEBI" id="CHEBI:15378"/>
        <dbReference type="ChEBI" id="CHEBI:16526"/>
        <dbReference type="ChEBI" id="CHEBI:57262"/>
        <dbReference type="ChEBI" id="CHEBI:64612"/>
        <dbReference type="EC" id="4.1.1.65"/>
    </reaction>
</comment>
<comment type="subcellular location">
    <subcellularLocation>
        <location evidence="12">Cell membrane</location>
        <topology evidence="12">Peripheral membrane protein</topology>
    </subcellularLocation>
</comment>
<comment type="pathway">
    <text evidence="1">Lipid metabolism.</text>
</comment>
<evidence type="ECO:0000256" key="9">
    <source>
        <dbReference type="ARBA" id="ARBA00023239"/>
    </source>
</evidence>
<keyword evidence="3 12" id="KW-0444">Lipid biosynthesis</keyword>
<evidence type="ECO:0000256" key="13">
    <source>
        <dbReference type="SAM" id="MobiDB-lite"/>
    </source>
</evidence>
<keyword evidence="11 12" id="KW-0670">Pyruvate</keyword>
<sequence>MKPLFKLLTELSSRRWVSQFSGKLAKSALSKRWIRRFAKIYGIHVEEAEKPIEAYESLNDFFTRRLKPGSRPLDPSPDAMLSPVDAVITACGTIQEGELLSIKGQNYTIEELLNHSPRMINYEHGHFFVLYLSPKDYHRIHSPVSGEILEKDRIRGKVYPVHDFSMQHMKQVLSRNERLVTYIQHEFGEVAVVKVGALNVASIQYVPSLPHQIERGAELAYFEFGSTVVLLTESGIFNPNLSLKPGDKVRVGQSLGHFTAKHEKSSHRGSPKKTEDRDSIE</sequence>
<evidence type="ECO:0000256" key="11">
    <source>
        <dbReference type="ARBA" id="ARBA00023317"/>
    </source>
</evidence>
<reference evidence="15" key="1">
    <citation type="journal article" date="2019" name="Int. J. Syst. Evol. Microbiol.">
        <title>The Global Catalogue of Microorganisms (GCM) 10K type strain sequencing project: providing services to taxonomists for standard genome sequencing and annotation.</title>
        <authorList>
            <consortium name="The Broad Institute Genomics Platform"/>
            <consortium name="The Broad Institute Genome Sequencing Center for Infectious Disease"/>
            <person name="Wu L."/>
            <person name="Ma J."/>
        </authorList>
    </citation>
    <scope>NUCLEOTIDE SEQUENCE [LARGE SCALE GENOMIC DNA]</scope>
    <source>
        <strain evidence="15">CCM 8749</strain>
    </source>
</reference>
<organism evidence="14 15">
    <name type="scientific">Marinicrinis lubricantis</name>
    <dbReference type="NCBI Taxonomy" id="2086470"/>
    <lineage>
        <taxon>Bacteria</taxon>
        <taxon>Bacillati</taxon>
        <taxon>Bacillota</taxon>
        <taxon>Bacilli</taxon>
        <taxon>Bacillales</taxon>
        <taxon>Paenibacillaceae</taxon>
    </lineage>
</organism>
<name>A0ABW1IVE2_9BACL</name>
<dbReference type="NCBIfam" id="TIGR00163">
    <property type="entry name" value="PS_decarb"/>
    <property type="match status" value="1"/>
</dbReference>
<feature type="active site" description="Charge relay system; for autoendoproteolytic cleavage activity" evidence="12">
    <location>
        <position position="85"/>
    </location>
</feature>
<feature type="chain" id="PRO_5044942632" description="Phosphatidylserine decarboxylase alpha chain" evidence="12">
    <location>
        <begin position="226"/>
        <end position="281"/>
    </location>
</feature>
<dbReference type="InterPro" id="IPR003817">
    <property type="entry name" value="PS_Dcarbxylase"/>
</dbReference>
<evidence type="ECO:0000256" key="8">
    <source>
        <dbReference type="ARBA" id="ARBA00023209"/>
    </source>
</evidence>
<feature type="active site" description="Schiff-base intermediate with substrate; via pyruvic acid; for decarboxylase activity" evidence="12">
    <location>
        <position position="226"/>
    </location>
</feature>
<comment type="cofactor">
    <cofactor evidence="12">
        <name>pyruvate</name>
        <dbReference type="ChEBI" id="CHEBI:15361"/>
    </cofactor>
    <text evidence="12">Binds 1 pyruvoyl group covalently per subunit.</text>
</comment>
<keyword evidence="6 12" id="KW-0472">Membrane</keyword>
<feature type="modified residue" description="Pyruvic acid (Ser); by autocatalysis" evidence="12">
    <location>
        <position position="226"/>
    </location>
</feature>
<dbReference type="InterPro" id="IPR033177">
    <property type="entry name" value="PSD-B"/>
</dbReference>
<comment type="function">
    <text evidence="12">Catalyzes the formation of phosphatidylethanolamine (PtdEtn) from phosphatidylserine (PtdSer).</text>
</comment>
<dbReference type="RefSeq" id="WP_379896237.1">
    <property type="nucleotide sequence ID" value="NZ_CBCSCT010000006.1"/>
</dbReference>
<evidence type="ECO:0000256" key="5">
    <source>
        <dbReference type="ARBA" id="ARBA00023098"/>
    </source>
</evidence>
<feature type="region of interest" description="Disordered" evidence="13">
    <location>
        <begin position="258"/>
        <end position="281"/>
    </location>
</feature>
<evidence type="ECO:0000256" key="6">
    <source>
        <dbReference type="ARBA" id="ARBA00023136"/>
    </source>
</evidence>
<keyword evidence="7 12" id="KW-0865">Zymogen</keyword>